<proteinExistence type="predicted"/>
<dbReference type="EMBL" id="BGZK01001769">
    <property type="protein sequence ID" value="GBP85929.1"/>
    <property type="molecule type" value="Genomic_DNA"/>
</dbReference>
<name>A0A4C1ZG76_EUMVA</name>
<evidence type="ECO:0000313" key="2">
    <source>
        <dbReference type="Proteomes" id="UP000299102"/>
    </source>
</evidence>
<comment type="caution">
    <text evidence="1">The sequence shown here is derived from an EMBL/GenBank/DDBJ whole genome shotgun (WGS) entry which is preliminary data.</text>
</comment>
<gene>
    <name evidence="1" type="ORF">EVAR_65612_1</name>
</gene>
<dbReference type="Proteomes" id="UP000299102">
    <property type="component" value="Unassembled WGS sequence"/>
</dbReference>
<evidence type="ECO:0000313" key="1">
    <source>
        <dbReference type="EMBL" id="GBP85929.1"/>
    </source>
</evidence>
<keyword evidence="2" id="KW-1185">Reference proteome</keyword>
<accession>A0A4C1ZG76</accession>
<dbReference type="AlphaFoldDB" id="A0A4C1ZG76"/>
<reference evidence="1 2" key="1">
    <citation type="journal article" date="2019" name="Commun. Biol.">
        <title>The bagworm genome reveals a unique fibroin gene that provides high tensile strength.</title>
        <authorList>
            <person name="Kono N."/>
            <person name="Nakamura H."/>
            <person name="Ohtoshi R."/>
            <person name="Tomita M."/>
            <person name="Numata K."/>
            <person name="Arakawa K."/>
        </authorList>
    </citation>
    <scope>NUCLEOTIDE SEQUENCE [LARGE SCALE GENOMIC DNA]</scope>
</reference>
<protein>
    <submittedName>
        <fullName evidence="1">Uncharacterized protein</fullName>
    </submittedName>
</protein>
<sequence>MIRINSMTEIGIKNSTAIDIETRVRTEINVKNLLKSVLREHLRPEKRNDAKVQFNLTYNLGGFVTSQSVVFRLYIEMRRRVPRGRLSVDFSALHPPSTTPGVV</sequence>
<organism evidence="1 2">
    <name type="scientific">Eumeta variegata</name>
    <name type="common">Bagworm moth</name>
    <name type="synonym">Eumeta japonica</name>
    <dbReference type="NCBI Taxonomy" id="151549"/>
    <lineage>
        <taxon>Eukaryota</taxon>
        <taxon>Metazoa</taxon>
        <taxon>Ecdysozoa</taxon>
        <taxon>Arthropoda</taxon>
        <taxon>Hexapoda</taxon>
        <taxon>Insecta</taxon>
        <taxon>Pterygota</taxon>
        <taxon>Neoptera</taxon>
        <taxon>Endopterygota</taxon>
        <taxon>Lepidoptera</taxon>
        <taxon>Glossata</taxon>
        <taxon>Ditrysia</taxon>
        <taxon>Tineoidea</taxon>
        <taxon>Psychidae</taxon>
        <taxon>Oiketicinae</taxon>
        <taxon>Eumeta</taxon>
    </lineage>
</organism>